<evidence type="ECO:0000313" key="1">
    <source>
        <dbReference type="EMBL" id="CAI9692504.1"/>
    </source>
</evidence>
<dbReference type="Proteomes" id="UP001162501">
    <property type="component" value="Chromosome 10"/>
</dbReference>
<evidence type="ECO:0000313" key="2">
    <source>
        <dbReference type="Proteomes" id="UP001162501"/>
    </source>
</evidence>
<reference evidence="1" key="1">
    <citation type="submission" date="2023-05" db="EMBL/GenBank/DDBJ databases">
        <authorList>
            <consortium name="ELIXIR-Norway"/>
        </authorList>
    </citation>
    <scope>NUCLEOTIDE SEQUENCE</scope>
</reference>
<name>A0ACB0DW50_RANTA</name>
<protein>
    <submittedName>
        <fullName evidence="1">Uncharacterized protein</fullName>
    </submittedName>
</protein>
<proteinExistence type="predicted"/>
<gene>
    <name evidence="1" type="ORF">MRATA1EN3_LOCUS3717</name>
</gene>
<accession>A0ACB0DW50</accession>
<dbReference type="EMBL" id="OX596094">
    <property type="protein sequence ID" value="CAI9692504.1"/>
    <property type="molecule type" value="Genomic_DNA"/>
</dbReference>
<organism evidence="1 2">
    <name type="scientific">Rangifer tarandus platyrhynchus</name>
    <name type="common">Svalbard reindeer</name>
    <dbReference type="NCBI Taxonomy" id="3082113"/>
    <lineage>
        <taxon>Eukaryota</taxon>
        <taxon>Metazoa</taxon>
        <taxon>Chordata</taxon>
        <taxon>Craniata</taxon>
        <taxon>Vertebrata</taxon>
        <taxon>Euteleostomi</taxon>
        <taxon>Mammalia</taxon>
        <taxon>Eutheria</taxon>
        <taxon>Laurasiatheria</taxon>
        <taxon>Artiodactyla</taxon>
        <taxon>Ruminantia</taxon>
        <taxon>Pecora</taxon>
        <taxon>Cervidae</taxon>
        <taxon>Odocoileinae</taxon>
        <taxon>Rangifer</taxon>
    </lineage>
</organism>
<sequence>MLRYRRVSREKRTGRHRASKGRVSREKRTGRHRASKGRDQKSSERQKPRGPREATTVPSGSWLGPTAGISTIEAVKQEVQVPRQPAGDAGESAERLQWEMQGERRARGRAG</sequence>